<comment type="function">
    <text evidence="1">Required for the transposition of the insertion element.</text>
</comment>
<dbReference type="Pfam" id="PF00872">
    <property type="entry name" value="Transposase_mut"/>
    <property type="match status" value="1"/>
</dbReference>
<evidence type="ECO:0000256" key="5">
    <source>
        <dbReference type="ARBA" id="ARBA00023172"/>
    </source>
</evidence>
<comment type="caution">
    <text evidence="6">The sequence shown here is derived from an EMBL/GenBank/DDBJ whole genome shotgun (WGS) entry which is preliminary data.</text>
</comment>
<evidence type="ECO:0000256" key="4">
    <source>
        <dbReference type="ARBA" id="ARBA00023125"/>
    </source>
</evidence>
<evidence type="ECO:0008006" key="8">
    <source>
        <dbReference type="Google" id="ProtNLM"/>
    </source>
</evidence>
<keyword evidence="3" id="KW-0815">Transposition</keyword>
<evidence type="ECO:0000313" key="6">
    <source>
        <dbReference type="EMBL" id="GAA4100844.1"/>
    </source>
</evidence>
<keyword evidence="5" id="KW-0233">DNA recombination</keyword>
<evidence type="ECO:0000256" key="3">
    <source>
        <dbReference type="ARBA" id="ARBA00022578"/>
    </source>
</evidence>
<comment type="similarity">
    <text evidence="2">Belongs to the transposase mutator family.</text>
</comment>
<sequence>MALLFWPAPATMVACRRCGGLRPVPRKHRAAVAAELRKIYTAPDTDAALDALASFAGTDLGRRSPQAVRAWEAAWERFIPFLGSPRPSASCSTPPTASSR</sequence>
<keyword evidence="4" id="KW-0238">DNA-binding</keyword>
<dbReference type="EMBL" id="BAAAZG010000061">
    <property type="protein sequence ID" value="GAA4100844.1"/>
    <property type="molecule type" value="Genomic_DNA"/>
</dbReference>
<reference evidence="7" key="1">
    <citation type="journal article" date="2019" name="Int. J. Syst. Evol. Microbiol.">
        <title>The Global Catalogue of Microorganisms (GCM) 10K type strain sequencing project: providing services to taxonomists for standard genome sequencing and annotation.</title>
        <authorList>
            <consortium name="The Broad Institute Genomics Platform"/>
            <consortium name="The Broad Institute Genome Sequencing Center for Infectious Disease"/>
            <person name="Wu L."/>
            <person name="Ma J."/>
        </authorList>
    </citation>
    <scope>NUCLEOTIDE SEQUENCE [LARGE SCALE GENOMIC DNA]</scope>
    <source>
        <strain evidence="7">JCM 16702</strain>
    </source>
</reference>
<organism evidence="6 7">
    <name type="scientific">Actinomadura miaoliensis</name>
    <dbReference type="NCBI Taxonomy" id="430685"/>
    <lineage>
        <taxon>Bacteria</taxon>
        <taxon>Bacillati</taxon>
        <taxon>Actinomycetota</taxon>
        <taxon>Actinomycetes</taxon>
        <taxon>Streptosporangiales</taxon>
        <taxon>Thermomonosporaceae</taxon>
        <taxon>Actinomadura</taxon>
    </lineage>
</organism>
<evidence type="ECO:0000313" key="7">
    <source>
        <dbReference type="Proteomes" id="UP001500683"/>
    </source>
</evidence>
<evidence type="ECO:0000256" key="1">
    <source>
        <dbReference type="ARBA" id="ARBA00002190"/>
    </source>
</evidence>
<dbReference type="InterPro" id="IPR001207">
    <property type="entry name" value="Transposase_mutator"/>
</dbReference>
<name>A0ABP7X0Q8_9ACTN</name>
<proteinExistence type="inferred from homology"/>
<dbReference type="Proteomes" id="UP001500683">
    <property type="component" value="Unassembled WGS sequence"/>
</dbReference>
<keyword evidence="7" id="KW-1185">Reference proteome</keyword>
<protein>
    <recommendedName>
        <fullName evidence="8">Mutator family transposase</fullName>
    </recommendedName>
</protein>
<accession>A0ABP7X0Q8</accession>
<gene>
    <name evidence="6" type="ORF">GCM10022214_77840</name>
</gene>
<evidence type="ECO:0000256" key="2">
    <source>
        <dbReference type="ARBA" id="ARBA00010961"/>
    </source>
</evidence>